<dbReference type="Proteomes" id="UP000001514">
    <property type="component" value="Unassembled WGS sequence"/>
</dbReference>
<name>D8RWS3_SELML</name>
<accession>D8RWS3</accession>
<dbReference type="PANTHER" id="PTHR36780">
    <property type="entry name" value="OS05G0241400 PROTEIN"/>
    <property type="match status" value="1"/>
</dbReference>
<dbReference type="FunCoup" id="D8RWS3">
    <property type="interactions" value="25"/>
</dbReference>
<dbReference type="OMA" id="REVSWHI"/>
<dbReference type="Gramene" id="EFJ23142">
    <property type="protein sequence ID" value="EFJ23142"/>
    <property type="gene ID" value="SELMODRAFT_415639"/>
</dbReference>
<sequence>MGDRATLHRLWEKWALPFISVSGDKPLTGAALINVSADRPSRFYTLIVEQEVLSFKPSGMRPMMEAIRNNSLHTDYFYIGPDKSLIHLQTDLVTAILENVYCARCVNARNLSGCGVIISRHAPFIIIATYEGAVCEACKAAEVVESFLDQLSQAVA</sequence>
<dbReference type="EMBL" id="GL377593">
    <property type="protein sequence ID" value="EFJ23142.1"/>
    <property type="molecule type" value="Genomic_DNA"/>
</dbReference>
<evidence type="ECO:0000313" key="2">
    <source>
        <dbReference type="Proteomes" id="UP000001514"/>
    </source>
</evidence>
<dbReference type="KEGG" id="smo:SELMODRAFT_415639"/>
<dbReference type="HOGENOM" id="CLU_117387_0_0_1"/>
<evidence type="ECO:0008006" key="3">
    <source>
        <dbReference type="Google" id="ProtNLM"/>
    </source>
</evidence>
<dbReference type="AlphaFoldDB" id="D8RWS3"/>
<proteinExistence type="predicted"/>
<gene>
    <name evidence="1" type="ORF">SELMODRAFT_415639</name>
</gene>
<dbReference type="InParanoid" id="D8RWS3"/>
<organism evidence="2">
    <name type="scientific">Selaginella moellendorffii</name>
    <name type="common">Spikemoss</name>
    <dbReference type="NCBI Taxonomy" id="88036"/>
    <lineage>
        <taxon>Eukaryota</taxon>
        <taxon>Viridiplantae</taxon>
        <taxon>Streptophyta</taxon>
        <taxon>Embryophyta</taxon>
        <taxon>Tracheophyta</taxon>
        <taxon>Lycopodiopsida</taxon>
        <taxon>Selaginellales</taxon>
        <taxon>Selaginellaceae</taxon>
        <taxon>Selaginella</taxon>
    </lineage>
</organism>
<reference evidence="1 2" key="1">
    <citation type="journal article" date="2011" name="Science">
        <title>The Selaginella genome identifies genetic changes associated with the evolution of vascular plants.</title>
        <authorList>
            <person name="Banks J.A."/>
            <person name="Nishiyama T."/>
            <person name="Hasebe M."/>
            <person name="Bowman J.L."/>
            <person name="Gribskov M."/>
            <person name="dePamphilis C."/>
            <person name="Albert V.A."/>
            <person name="Aono N."/>
            <person name="Aoyama T."/>
            <person name="Ambrose B.A."/>
            <person name="Ashton N.W."/>
            <person name="Axtell M.J."/>
            <person name="Barker E."/>
            <person name="Barker M.S."/>
            <person name="Bennetzen J.L."/>
            <person name="Bonawitz N.D."/>
            <person name="Chapple C."/>
            <person name="Cheng C."/>
            <person name="Correa L.G."/>
            <person name="Dacre M."/>
            <person name="DeBarry J."/>
            <person name="Dreyer I."/>
            <person name="Elias M."/>
            <person name="Engstrom E.M."/>
            <person name="Estelle M."/>
            <person name="Feng L."/>
            <person name="Finet C."/>
            <person name="Floyd S.K."/>
            <person name="Frommer W.B."/>
            <person name="Fujita T."/>
            <person name="Gramzow L."/>
            <person name="Gutensohn M."/>
            <person name="Harholt J."/>
            <person name="Hattori M."/>
            <person name="Heyl A."/>
            <person name="Hirai T."/>
            <person name="Hiwatashi Y."/>
            <person name="Ishikawa M."/>
            <person name="Iwata M."/>
            <person name="Karol K.G."/>
            <person name="Koehler B."/>
            <person name="Kolukisaoglu U."/>
            <person name="Kubo M."/>
            <person name="Kurata T."/>
            <person name="Lalonde S."/>
            <person name="Li K."/>
            <person name="Li Y."/>
            <person name="Litt A."/>
            <person name="Lyons E."/>
            <person name="Manning G."/>
            <person name="Maruyama T."/>
            <person name="Michael T.P."/>
            <person name="Mikami K."/>
            <person name="Miyazaki S."/>
            <person name="Morinaga S."/>
            <person name="Murata T."/>
            <person name="Mueller-Roeber B."/>
            <person name="Nelson D.R."/>
            <person name="Obara M."/>
            <person name="Oguri Y."/>
            <person name="Olmstead R.G."/>
            <person name="Onodera N."/>
            <person name="Petersen B.L."/>
            <person name="Pils B."/>
            <person name="Prigge M."/>
            <person name="Rensing S.A."/>
            <person name="Riano-Pachon D.M."/>
            <person name="Roberts A.W."/>
            <person name="Sato Y."/>
            <person name="Scheller H.V."/>
            <person name="Schulz B."/>
            <person name="Schulz C."/>
            <person name="Shakirov E.V."/>
            <person name="Shibagaki N."/>
            <person name="Shinohara N."/>
            <person name="Shippen D.E."/>
            <person name="Soerensen I."/>
            <person name="Sotooka R."/>
            <person name="Sugimoto N."/>
            <person name="Sugita M."/>
            <person name="Sumikawa N."/>
            <person name="Tanurdzic M."/>
            <person name="Theissen G."/>
            <person name="Ulvskov P."/>
            <person name="Wakazuki S."/>
            <person name="Weng J.K."/>
            <person name="Willats W.W."/>
            <person name="Wipf D."/>
            <person name="Wolf P.G."/>
            <person name="Yang L."/>
            <person name="Zimmer A.D."/>
            <person name="Zhu Q."/>
            <person name="Mitros T."/>
            <person name="Hellsten U."/>
            <person name="Loque D."/>
            <person name="Otillar R."/>
            <person name="Salamov A."/>
            <person name="Schmutz J."/>
            <person name="Shapiro H."/>
            <person name="Lindquist E."/>
            <person name="Lucas S."/>
            <person name="Rokhsar D."/>
            <person name="Grigoriev I.V."/>
        </authorList>
    </citation>
    <scope>NUCLEOTIDE SEQUENCE [LARGE SCALE GENOMIC DNA]</scope>
</reference>
<dbReference type="eggNOG" id="ENOG502RZPA">
    <property type="taxonomic scope" value="Eukaryota"/>
</dbReference>
<keyword evidence="2" id="KW-1185">Reference proteome</keyword>
<dbReference type="PANTHER" id="PTHR36780:SF1">
    <property type="entry name" value="PROFILIN"/>
    <property type="match status" value="1"/>
</dbReference>
<protein>
    <recommendedName>
        <fullName evidence="3">Profilin</fullName>
    </recommendedName>
</protein>
<evidence type="ECO:0000313" key="1">
    <source>
        <dbReference type="EMBL" id="EFJ23142.1"/>
    </source>
</evidence>